<evidence type="ECO:0000313" key="4">
    <source>
        <dbReference type="Proteomes" id="UP000623467"/>
    </source>
</evidence>
<reference evidence="3" key="1">
    <citation type="submission" date="2020-05" db="EMBL/GenBank/DDBJ databases">
        <title>Mycena genomes resolve the evolution of fungal bioluminescence.</title>
        <authorList>
            <person name="Tsai I.J."/>
        </authorList>
    </citation>
    <scope>NUCLEOTIDE SEQUENCE</scope>
    <source>
        <strain evidence="3">160909Yilan</strain>
    </source>
</reference>
<dbReference type="AlphaFoldDB" id="A0A8H6YAC7"/>
<dbReference type="SUPFAM" id="SSF54695">
    <property type="entry name" value="POZ domain"/>
    <property type="match status" value="1"/>
</dbReference>
<dbReference type="SMART" id="SM00225">
    <property type="entry name" value="BTB"/>
    <property type="match status" value="1"/>
</dbReference>
<dbReference type="InterPro" id="IPR011333">
    <property type="entry name" value="SKP1/BTB/POZ_sf"/>
</dbReference>
<dbReference type="Proteomes" id="UP000623467">
    <property type="component" value="Unassembled WGS sequence"/>
</dbReference>
<dbReference type="Pfam" id="PF00651">
    <property type="entry name" value="BTB"/>
    <property type="match status" value="1"/>
</dbReference>
<dbReference type="Gene3D" id="3.30.710.10">
    <property type="entry name" value="Potassium Channel Kv1.1, Chain A"/>
    <property type="match status" value="1"/>
</dbReference>
<gene>
    <name evidence="3" type="ORF">MSAN_01389700</name>
</gene>
<accession>A0A8H6YAC7</accession>
<dbReference type="PROSITE" id="PS50097">
    <property type="entry name" value="BTB"/>
    <property type="match status" value="1"/>
</dbReference>
<organism evidence="3 4">
    <name type="scientific">Mycena sanguinolenta</name>
    <dbReference type="NCBI Taxonomy" id="230812"/>
    <lineage>
        <taxon>Eukaryota</taxon>
        <taxon>Fungi</taxon>
        <taxon>Dikarya</taxon>
        <taxon>Basidiomycota</taxon>
        <taxon>Agaricomycotina</taxon>
        <taxon>Agaricomycetes</taxon>
        <taxon>Agaricomycetidae</taxon>
        <taxon>Agaricales</taxon>
        <taxon>Marasmiineae</taxon>
        <taxon>Mycenaceae</taxon>
        <taxon>Mycena</taxon>
    </lineage>
</organism>
<feature type="region of interest" description="Disordered" evidence="1">
    <location>
        <begin position="1"/>
        <end position="23"/>
    </location>
</feature>
<name>A0A8H6YAC7_9AGAR</name>
<evidence type="ECO:0000313" key="3">
    <source>
        <dbReference type="EMBL" id="KAF7354756.1"/>
    </source>
</evidence>
<evidence type="ECO:0000256" key="1">
    <source>
        <dbReference type="SAM" id="MobiDB-lite"/>
    </source>
</evidence>
<sequence length="336" mass="37503">MSESATVRDASDPFAPLSDGDHPPDVILRSSDQVDFHVHKALLAFCSLVFRNMFSFPAPVSEEGDAVKDGKPVVPLTEPSKTLEKLLILCYPRLSGDGFRDLDGMYGAYEAADKYQISGGQKQLEKMLVKPRFLENHPHRVFAIACHYRLENIAKAAAMATLKLPRYVPHLSVPEFNFISGQQLRQLEDFHFQCSQALVQVVASFACADWDDYWCPDEDGDDDAMGNKRYTEVWWSRERHSADCGPFIMHDSEYLAPARWFRDHLSGVKSAVLLSPDIASASKKITELVGETLKTISKCARCVQLAPSELTELADNMAEDAKSAYKDILAKSSFTS</sequence>
<dbReference type="OrthoDB" id="2665493at2759"/>
<proteinExistence type="predicted"/>
<feature type="domain" description="BTB" evidence="2">
    <location>
        <begin position="24"/>
        <end position="55"/>
    </location>
</feature>
<comment type="caution">
    <text evidence="3">The sequence shown here is derived from an EMBL/GenBank/DDBJ whole genome shotgun (WGS) entry which is preliminary data.</text>
</comment>
<keyword evidence="4" id="KW-1185">Reference proteome</keyword>
<protein>
    <recommendedName>
        <fullName evidence="2">BTB domain-containing protein</fullName>
    </recommendedName>
</protein>
<evidence type="ECO:0000259" key="2">
    <source>
        <dbReference type="PROSITE" id="PS50097"/>
    </source>
</evidence>
<dbReference type="CDD" id="cd18186">
    <property type="entry name" value="BTB_POZ_ZBTB_KLHL-like"/>
    <property type="match status" value="1"/>
</dbReference>
<dbReference type="InterPro" id="IPR000210">
    <property type="entry name" value="BTB/POZ_dom"/>
</dbReference>
<dbReference type="EMBL" id="JACAZH010000011">
    <property type="protein sequence ID" value="KAF7354756.1"/>
    <property type="molecule type" value="Genomic_DNA"/>
</dbReference>